<dbReference type="Pfam" id="PF00201">
    <property type="entry name" value="UDPGT"/>
    <property type="match status" value="1"/>
</dbReference>
<dbReference type="PANTHER" id="PTHR48048:SF45">
    <property type="entry name" value="GLYCOSYLTRANSFERASE"/>
    <property type="match status" value="1"/>
</dbReference>
<dbReference type="EC" id="2.4.1.-" evidence="4"/>
<dbReference type="Gene3D" id="3.40.50.2000">
    <property type="entry name" value="Glycogen Phosphorylase B"/>
    <property type="match status" value="2"/>
</dbReference>
<dbReference type="InterPro" id="IPR035595">
    <property type="entry name" value="UDP_glycos_trans_CS"/>
</dbReference>
<organism evidence="5 6">
    <name type="scientific">Kalanchoe fedtschenkoi</name>
    <name type="common">Lavender scallops</name>
    <name type="synonym">South American air plant</name>
    <dbReference type="NCBI Taxonomy" id="63787"/>
    <lineage>
        <taxon>Eukaryota</taxon>
        <taxon>Viridiplantae</taxon>
        <taxon>Streptophyta</taxon>
        <taxon>Embryophyta</taxon>
        <taxon>Tracheophyta</taxon>
        <taxon>Spermatophyta</taxon>
        <taxon>Magnoliopsida</taxon>
        <taxon>eudicotyledons</taxon>
        <taxon>Gunneridae</taxon>
        <taxon>Pentapetalae</taxon>
        <taxon>Saxifragales</taxon>
        <taxon>Crassulaceae</taxon>
        <taxon>Kalanchoe</taxon>
    </lineage>
</organism>
<dbReference type="InterPro" id="IPR050481">
    <property type="entry name" value="UDP-glycosyltransf_plant"/>
</dbReference>
<dbReference type="Proteomes" id="UP000594263">
    <property type="component" value="Unplaced"/>
</dbReference>
<comment type="similarity">
    <text evidence="1 3">Belongs to the UDP-glycosyltransferase family.</text>
</comment>
<protein>
    <recommendedName>
        <fullName evidence="4">Glycosyltransferase</fullName>
        <ecNumber evidence="4">2.4.1.-</ecNumber>
    </recommendedName>
</protein>
<evidence type="ECO:0000313" key="6">
    <source>
        <dbReference type="Proteomes" id="UP000594263"/>
    </source>
</evidence>
<dbReference type="FunFam" id="3.40.50.2000:FF:000056">
    <property type="entry name" value="Glycosyltransferase"/>
    <property type="match status" value="1"/>
</dbReference>
<sequence>MSGSSSIELIFIASPGIGHLVSTVEIARRMISRSDHIQVTVLIMILPFDSTVKAYAQTLAASNIERIRFIQVVGNEDESSEFVASKNYLSLFIESQKPFVKKIAVELVKNRCVGDPKLGGFVVDMFCTAMIDVAAELGFPSYVYFTSSASFLGLMLHLQRLRDEEDVDVTQYGDYLEGAVFKLSRFHHPIPATVLPSVVLDKDGASKLFLDHAKRFRKAKGILVNTMMELESFAIDSLVLDNQSPQIYPVGPILNLQNDTNNNHDYSNAKESEILMWLDQHPPCSVVFLCFGSLGSFGPEQVQEIARGLEASGNRFLWSLRRPPPKDEVAFPTEYDNPEVVLPDGFLTRTSKVGKIIGWAPQVSVLAHPAIGGFVSHCGWNSILESLWFGVPLATWPLYAEQQVNAFEVVRELGIAVEISLDYRKDFRMQTKKLVSAEEIERGIKCLMEEDSGVRRKMRTMKETSRAAMMKGGGSSYTWLGRFIHDMMDSAP</sequence>
<evidence type="ECO:0000256" key="3">
    <source>
        <dbReference type="RuleBase" id="RU003718"/>
    </source>
</evidence>
<dbReference type="PROSITE" id="PS00375">
    <property type="entry name" value="UDPGT"/>
    <property type="match status" value="1"/>
</dbReference>
<dbReference type="OMA" id="DSHGTED"/>
<keyword evidence="6" id="KW-1185">Reference proteome</keyword>
<keyword evidence="3" id="KW-0328">Glycosyltransferase</keyword>
<dbReference type="GO" id="GO:0035251">
    <property type="term" value="F:UDP-glucosyltransferase activity"/>
    <property type="evidence" value="ECO:0007669"/>
    <property type="project" value="InterPro"/>
</dbReference>
<accession>A0A7N0TFC8</accession>
<dbReference type="InterPro" id="IPR002213">
    <property type="entry name" value="UDP_glucos_trans"/>
</dbReference>
<name>A0A7N0TFC8_KALFE</name>
<dbReference type="PANTHER" id="PTHR48048">
    <property type="entry name" value="GLYCOSYLTRANSFERASE"/>
    <property type="match status" value="1"/>
</dbReference>
<reference evidence="5" key="1">
    <citation type="submission" date="2021-01" db="UniProtKB">
        <authorList>
            <consortium name="EnsemblPlants"/>
        </authorList>
    </citation>
    <scope>IDENTIFICATION</scope>
</reference>
<proteinExistence type="inferred from homology"/>
<dbReference type="SUPFAM" id="SSF53756">
    <property type="entry name" value="UDP-Glycosyltransferase/glycogen phosphorylase"/>
    <property type="match status" value="1"/>
</dbReference>
<dbReference type="EnsemblPlants" id="Kaladp0035s0028.1.v1.1">
    <property type="protein sequence ID" value="Kaladp0035s0028.1.v1.1.CDS.1"/>
    <property type="gene ID" value="Kaladp0035s0028.v1.1"/>
</dbReference>
<keyword evidence="2 3" id="KW-0808">Transferase</keyword>
<evidence type="ECO:0000313" key="5">
    <source>
        <dbReference type="EnsemblPlants" id="Kaladp0035s0028.1.v1.1.CDS.1"/>
    </source>
</evidence>
<dbReference type="CDD" id="cd03784">
    <property type="entry name" value="GT1_Gtf-like"/>
    <property type="match status" value="1"/>
</dbReference>
<evidence type="ECO:0000256" key="1">
    <source>
        <dbReference type="ARBA" id="ARBA00009995"/>
    </source>
</evidence>
<evidence type="ECO:0000256" key="2">
    <source>
        <dbReference type="ARBA" id="ARBA00022679"/>
    </source>
</evidence>
<dbReference type="AlphaFoldDB" id="A0A7N0TFC8"/>
<dbReference type="Gramene" id="Kaladp0035s0028.1.v1.1">
    <property type="protein sequence ID" value="Kaladp0035s0028.1.v1.1.CDS.1"/>
    <property type="gene ID" value="Kaladp0035s0028.v1.1"/>
</dbReference>
<evidence type="ECO:0000256" key="4">
    <source>
        <dbReference type="RuleBase" id="RU362057"/>
    </source>
</evidence>